<dbReference type="Proteomes" id="UP001412239">
    <property type="component" value="Unassembled WGS sequence"/>
</dbReference>
<dbReference type="GO" id="GO:0008168">
    <property type="term" value="F:methyltransferase activity"/>
    <property type="evidence" value="ECO:0007669"/>
    <property type="project" value="TreeGrafter"/>
</dbReference>
<dbReference type="Gene3D" id="3.40.50.150">
    <property type="entry name" value="Vaccinia Virus protein VP39"/>
    <property type="match status" value="1"/>
</dbReference>
<protein>
    <recommendedName>
        <fullName evidence="4">Methyltransferase domain-containing protein</fullName>
    </recommendedName>
</protein>
<organism evidence="2 3">
    <name type="scientific">Tuber aestivum</name>
    <name type="common">summer truffle</name>
    <dbReference type="NCBI Taxonomy" id="59557"/>
    <lineage>
        <taxon>Eukaryota</taxon>
        <taxon>Fungi</taxon>
        <taxon>Dikarya</taxon>
        <taxon>Ascomycota</taxon>
        <taxon>Pezizomycotina</taxon>
        <taxon>Pezizomycetes</taxon>
        <taxon>Pezizales</taxon>
        <taxon>Tuberaceae</taxon>
        <taxon>Tuber</taxon>
    </lineage>
</organism>
<dbReference type="AlphaFoldDB" id="A0A292PJ34"/>
<dbReference type="CDD" id="cd02440">
    <property type="entry name" value="AdoMet_MTases"/>
    <property type="match status" value="1"/>
</dbReference>
<sequence>MENPMEVDRDYEGDDFDYASDTTSLKSSALSYVYENGRRYHGWRQGRYAVPNDEDEQNRMDLQHHICLLALGGKLHAAPIDDPKRILDLGTGTGIWAIDAADTYPQARVIGTDLSPIQPSLVPPNLYFEVDDIEETWEFAGNTFSYIHIRQLTGFIKDWPRLYAQALRCLRPGGYLEIQDIIEPFSCDDGSLPEDHHLKKWLEYWIQAARVGGYPMPGASHEEAMGVAGFEAVDSQRVKLPCGPWPKDPVAKELGIYYRQHVIDGGESITIGMFTRYLGWTKEQVYDFLNEGLRHVQNPKYHTYASYYCVWARKPLVGSDTASAISDGVGSIRRQPRALRRNDDEDEDPGDDDEDLSDDDDDDYDGGGGGGDDNDGHGSYDGERGDTPF</sequence>
<dbReference type="PANTHER" id="PTHR43591">
    <property type="entry name" value="METHYLTRANSFERASE"/>
    <property type="match status" value="1"/>
</dbReference>
<evidence type="ECO:0000256" key="1">
    <source>
        <dbReference type="SAM" id="MobiDB-lite"/>
    </source>
</evidence>
<name>A0A292PJ34_9PEZI</name>
<feature type="region of interest" description="Disordered" evidence="1">
    <location>
        <begin position="335"/>
        <end position="389"/>
    </location>
</feature>
<dbReference type="InterPro" id="IPR029063">
    <property type="entry name" value="SAM-dependent_MTases_sf"/>
</dbReference>
<proteinExistence type="predicted"/>
<feature type="compositionally biased region" description="Acidic residues" evidence="1">
    <location>
        <begin position="344"/>
        <end position="365"/>
    </location>
</feature>
<evidence type="ECO:0008006" key="4">
    <source>
        <dbReference type="Google" id="ProtNLM"/>
    </source>
</evidence>
<dbReference type="PANTHER" id="PTHR43591:SF31">
    <property type="entry name" value="LAEA-LIKE, PUTATIVE (AFU_ORTHOLOGUE AFUA_8G01930)-RELATED"/>
    <property type="match status" value="1"/>
</dbReference>
<reference evidence="2" key="1">
    <citation type="submission" date="2015-10" db="EMBL/GenBank/DDBJ databases">
        <authorList>
            <person name="Regsiter A."/>
            <person name="william w."/>
        </authorList>
    </citation>
    <scope>NUCLEOTIDE SEQUENCE</scope>
    <source>
        <strain evidence="2">Montdore</strain>
    </source>
</reference>
<gene>
    <name evidence="2" type="ORF">GSTUAT00008390001</name>
</gene>
<evidence type="ECO:0000313" key="3">
    <source>
        <dbReference type="Proteomes" id="UP001412239"/>
    </source>
</evidence>
<dbReference type="EMBL" id="LN891200">
    <property type="protein sequence ID" value="CUS07509.1"/>
    <property type="molecule type" value="Genomic_DNA"/>
</dbReference>
<evidence type="ECO:0000313" key="2">
    <source>
        <dbReference type="EMBL" id="CUS07509.1"/>
    </source>
</evidence>
<accession>A0A292PJ34</accession>
<dbReference type="Pfam" id="PF13489">
    <property type="entry name" value="Methyltransf_23"/>
    <property type="match status" value="1"/>
</dbReference>
<feature type="compositionally biased region" description="Basic and acidic residues" evidence="1">
    <location>
        <begin position="374"/>
        <end position="389"/>
    </location>
</feature>
<keyword evidence="3" id="KW-1185">Reference proteome</keyword>
<dbReference type="SUPFAM" id="SSF53335">
    <property type="entry name" value="S-adenosyl-L-methionine-dependent methyltransferases"/>
    <property type="match status" value="1"/>
</dbReference>